<comment type="caution">
    <text evidence="2">The sequence shown here is derived from an EMBL/GenBank/DDBJ whole genome shotgun (WGS) entry which is preliminary data.</text>
</comment>
<dbReference type="Gene3D" id="1.20.5.370">
    <property type="match status" value="1"/>
</dbReference>
<evidence type="ECO:0000313" key="2">
    <source>
        <dbReference type="EMBL" id="KAJ3262509.1"/>
    </source>
</evidence>
<sequence>MNFAIHLESAPELTFLFGTSDKGLREVDLKIVSLTSSFQVRLTESDFVSLSDNQSILSKEDYIDVSFRALTCNEPDTQKLIEGDQLVWQYDALGIQEYINLGSVPLQPCEMTLQQFINQLLMSNAELNSSKQTYKDKIAALTQDRDLALSKYSDLVKEKEIADYIMMKRFKDLLNSKKRKIKNLMEEKNTQSQHNIFSQV</sequence>
<dbReference type="EMBL" id="JADGKB010000001">
    <property type="protein sequence ID" value="KAJ3262509.1"/>
    <property type="molecule type" value="Genomic_DNA"/>
</dbReference>
<dbReference type="SUPFAM" id="SSF58022">
    <property type="entry name" value="XRCC4, C-terminal oligomerization domain"/>
    <property type="match status" value="1"/>
</dbReference>
<evidence type="ECO:0000256" key="1">
    <source>
        <dbReference type="SAM" id="Coils"/>
    </source>
</evidence>
<protein>
    <submittedName>
        <fullName evidence="2">Uncharacterized protein</fullName>
    </submittedName>
</protein>
<keyword evidence="3" id="KW-1185">Reference proteome</keyword>
<proteinExistence type="predicted"/>
<dbReference type="InterPro" id="IPR014751">
    <property type="entry name" value="XRCC4-like_C"/>
</dbReference>
<feature type="coiled-coil region" evidence="1">
    <location>
        <begin position="124"/>
        <end position="194"/>
    </location>
</feature>
<dbReference type="Proteomes" id="UP001210925">
    <property type="component" value="Unassembled WGS sequence"/>
</dbReference>
<gene>
    <name evidence="2" type="ORF">HK103_000038</name>
</gene>
<name>A0AAD5YBD2_9FUNG</name>
<evidence type="ECO:0000313" key="3">
    <source>
        <dbReference type="Proteomes" id="UP001210925"/>
    </source>
</evidence>
<dbReference type="AlphaFoldDB" id="A0AAD5YBD2"/>
<accession>A0AAD5YBD2</accession>
<organism evidence="2 3">
    <name type="scientific">Boothiomyces macroporosus</name>
    <dbReference type="NCBI Taxonomy" id="261099"/>
    <lineage>
        <taxon>Eukaryota</taxon>
        <taxon>Fungi</taxon>
        <taxon>Fungi incertae sedis</taxon>
        <taxon>Chytridiomycota</taxon>
        <taxon>Chytridiomycota incertae sedis</taxon>
        <taxon>Chytridiomycetes</taxon>
        <taxon>Rhizophydiales</taxon>
        <taxon>Terramycetaceae</taxon>
        <taxon>Boothiomyces</taxon>
    </lineage>
</organism>
<reference evidence="2" key="1">
    <citation type="submission" date="2020-05" db="EMBL/GenBank/DDBJ databases">
        <title>Phylogenomic resolution of chytrid fungi.</title>
        <authorList>
            <person name="Stajich J.E."/>
            <person name="Amses K."/>
            <person name="Simmons R."/>
            <person name="Seto K."/>
            <person name="Myers J."/>
            <person name="Bonds A."/>
            <person name="Quandt C.A."/>
            <person name="Barry K."/>
            <person name="Liu P."/>
            <person name="Grigoriev I."/>
            <person name="Longcore J.E."/>
            <person name="James T.Y."/>
        </authorList>
    </citation>
    <scope>NUCLEOTIDE SEQUENCE</scope>
    <source>
        <strain evidence="2">PLAUS21</strain>
    </source>
</reference>
<keyword evidence="1" id="KW-0175">Coiled coil</keyword>